<evidence type="ECO:0000256" key="6">
    <source>
        <dbReference type="ARBA" id="ARBA00022687"/>
    </source>
</evidence>
<evidence type="ECO:0000313" key="11">
    <source>
        <dbReference type="EMBL" id="KAJ8320081.1"/>
    </source>
</evidence>
<keyword evidence="7" id="KW-1015">Disulfide bond</keyword>
<name>A0ABQ9FVB4_TEGGR</name>
<comment type="subcellular location">
    <subcellularLocation>
        <location evidence="1 10">Secreted</location>
        <location evidence="1 10">Extracellular space</location>
        <location evidence="1 10">Extracellular matrix</location>
    </subcellularLocation>
</comment>
<evidence type="ECO:0000256" key="1">
    <source>
        <dbReference type="ARBA" id="ARBA00004498"/>
    </source>
</evidence>
<dbReference type="Proteomes" id="UP001217089">
    <property type="component" value="Unassembled WGS sequence"/>
</dbReference>
<accession>A0ABQ9FVB4</accession>
<evidence type="ECO:0000256" key="10">
    <source>
        <dbReference type="RuleBase" id="RU003500"/>
    </source>
</evidence>
<sequence>MTLFEVVENYIGTAYLTMRVQGILVGLAVGSPLVMDPNSICRKSRRLAGKQREICRKEIEIVEEVANGAKLALAECQYQFSQRRWNCTTAKRTLVKVLRRDSRESAFVYAITAAGVVYAVTQACSMGKLLQCSCDNNEQDITTDGEWEWGGCGDNVKFGYLKSKEFMDARKRKRRGDIRTRIQLHNNEAGRLAVKLYMRTECKCHGLSGSCALKTCWRRMPLFREVGTKLKEKFDGAAKVIGSNDGKKLIPEGDTIKPPTTEDLIYSEPPINFCVKNRKLGSLGTKGRECDPESNRVGGCDILCCRRGASKTTVTVTGNCKCRFIWCCNVTCETCVTEKTIYSLCCTCSAKVNLLIDGNIKMFNFVENFVQ</sequence>
<comment type="caution">
    <text evidence="11">The sequence shown here is derived from an EMBL/GenBank/DDBJ whole genome shotgun (WGS) entry which is preliminary data.</text>
</comment>
<keyword evidence="9" id="KW-0449">Lipoprotein</keyword>
<evidence type="ECO:0000256" key="3">
    <source>
        <dbReference type="ARBA" id="ARBA00022473"/>
    </source>
</evidence>
<keyword evidence="8" id="KW-0325">Glycoprotein</keyword>
<evidence type="ECO:0000256" key="7">
    <source>
        <dbReference type="ARBA" id="ARBA00023157"/>
    </source>
</evidence>
<dbReference type="InterPro" id="IPR005817">
    <property type="entry name" value="Wnt"/>
</dbReference>
<keyword evidence="5" id="KW-0272">Extracellular matrix</keyword>
<keyword evidence="6 10" id="KW-0879">Wnt signaling pathway</keyword>
<evidence type="ECO:0000256" key="9">
    <source>
        <dbReference type="ARBA" id="ARBA00023288"/>
    </source>
</evidence>
<dbReference type="CDD" id="cd19338">
    <property type="entry name" value="Wnt_Wnt6"/>
    <property type="match status" value="1"/>
</dbReference>
<dbReference type="Pfam" id="PF00110">
    <property type="entry name" value="wnt"/>
    <property type="match status" value="1"/>
</dbReference>
<dbReference type="SMART" id="SM00097">
    <property type="entry name" value="WNT1"/>
    <property type="match status" value="1"/>
</dbReference>
<evidence type="ECO:0000256" key="4">
    <source>
        <dbReference type="ARBA" id="ARBA00022525"/>
    </source>
</evidence>
<dbReference type="EMBL" id="JARBDR010000141">
    <property type="protein sequence ID" value="KAJ8320081.1"/>
    <property type="molecule type" value="Genomic_DNA"/>
</dbReference>
<gene>
    <name evidence="11" type="ORF">KUTeg_001668</name>
</gene>
<evidence type="ECO:0000256" key="8">
    <source>
        <dbReference type="ARBA" id="ARBA00023180"/>
    </source>
</evidence>
<dbReference type="PANTHER" id="PTHR12027:SF72">
    <property type="entry name" value="PROTEIN WNT-6"/>
    <property type="match status" value="1"/>
</dbReference>
<evidence type="ECO:0000313" key="12">
    <source>
        <dbReference type="Proteomes" id="UP001217089"/>
    </source>
</evidence>
<dbReference type="InterPro" id="IPR018161">
    <property type="entry name" value="Wnt_CS"/>
</dbReference>
<organism evidence="11 12">
    <name type="scientific">Tegillarca granosa</name>
    <name type="common">Malaysian cockle</name>
    <name type="synonym">Anadara granosa</name>
    <dbReference type="NCBI Taxonomy" id="220873"/>
    <lineage>
        <taxon>Eukaryota</taxon>
        <taxon>Metazoa</taxon>
        <taxon>Spiralia</taxon>
        <taxon>Lophotrochozoa</taxon>
        <taxon>Mollusca</taxon>
        <taxon>Bivalvia</taxon>
        <taxon>Autobranchia</taxon>
        <taxon>Pteriomorphia</taxon>
        <taxon>Arcoida</taxon>
        <taxon>Arcoidea</taxon>
        <taxon>Arcidae</taxon>
        <taxon>Tegillarca</taxon>
    </lineage>
</organism>
<protein>
    <recommendedName>
        <fullName evidence="10">Protein Wnt</fullName>
    </recommendedName>
</protein>
<keyword evidence="4" id="KW-0964">Secreted</keyword>
<dbReference type="PANTHER" id="PTHR12027">
    <property type="entry name" value="WNT RELATED"/>
    <property type="match status" value="1"/>
</dbReference>
<dbReference type="Gene3D" id="3.30.2460.20">
    <property type="match status" value="1"/>
</dbReference>
<comment type="function">
    <text evidence="10">Ligand for members of the frizzled family of seven transmembrane receptors.</text>
</comment>
<dbReference type="InterPro" id="IPR009143">
    <property type="entry name" value="Wnt6"/>
</dbReference>
<dbReference type="InterPro" id="IPR043158">
    <property type="entry name" value="Wnt_C"/>
</dbReference>
<dbReference type="PRINTS" id="PR01349">
    <property type="entry name" value="WNTPROTEIN"/>
</dbReference>
<keyword evidence="3 10" id="KW-0217">Developmental protein</keyword>
<reference evidence="11 12" key="1">
    <citation type="submission" date="2022-12" db="EMBL/GenBank/DDBJ databases">
        <title>Chromosome-level genome of Tegillarca granosa.</title>
        <authorList>
            <person name="Kim J."/>
        </authorList>
    </citation>
    <scope>NUCLEOTIDE SEQUENCE [LARGE SCALE GENOMIC DNA]</scope>
    <source>
        <strain evidence="11">Teg-2019</strain>
        <tissue evidence="11">Adductor muscle</tissue>
    </source>
</reference>
<evidence type="ECO:0000256" key="5">
    <source>
        <dbReference type="ARBA" id="ARBA00022530"/>
    </source>
</evidence>
<dbReference type="PROSITE" id="PS00246">
    <property type="entry name" value="WNT1"/>
    <property type="match status" value="1"/>
</dbReference>
<proteinExistence type="inferred from homology"/>
<comment type="similarity">
    <text evidence="2 10">Belongs to the Wnt family.</text>
</comment>
<keyword evidence="12" id="KW-1185">Reference proteome</keyword>
<evidence type="ECO:0000256" key="2">
    <source>
        <dbReference type="ARBA" id="ARBA00005683"/>
    </source>
</evidence>